<evidence type="ECO:0000313" key="2">
    <source>
        <dbReference type="Proteomes" id="UP000054559"/>
    </source>
</evidence>
<dbReference type="AlphaFoldDB" id="A0A0J8R171"/>
<evidence type="ECO:0000313" key="1">
    <source>
        <dbReference type="EMBL" id="KMU77418.1"/>
    </source>
</evidence>
<reference evidence="2" key="1">
    <citation type="journal article" date="2010" name="Genome Res.">
        <title>Population genomic sequencing of Coccidioides fungi reveals recent hybridization and transposon control.</title>
        <authorList>
            <person name="Neafsey D.E."/>
            <person name="Barker B.M."/>
            <person name="Sharpton T.J."/>
            <person name="Stajich J.E."/>
            <person name="Park D.J."/>
            <person name="Whiston E."/>
            <person name="Hung C.-Y."/>
            <person name="McMahan C."/>
            <person name="White J."/>
            <person name="Sykes S."/>
            <person name="Heiman D."/>
            <person name="Young S."/>
            <person name="Zeng Q."/>
            <person name="Abouelleil A."/>
            <person name="Aftuck L."/>
            <person name="Bessette D."/>
            <person name="Brown A."/>
            <person name="FitzGerald M."/>
            <person name="Lui A."/>
            <person name="Macdonald J.P."/>
            <person name="Priest M."/>
            <person name="Orbach M.J."/>
            <person name="Galgiani J.N."/>
            <person name="Kirkland T.N."/>
            <person name="Cole G.T."/>
            <person name="Birren B.W."/>
            <person name="Henn M.R."/>
            <person name="Taylor J.W."/>
            <person name="Rounsley S.D."/>
        </authorList>
    </citation>
    <scope>NUCLEOTIDE SEQUENCE [LARGE SCALE GENOMIC DNA]</scope>
    <source>
        <strain evidence="2">RMSCC 3703</strain>
    </source>
</reference>
<accession>A0A0J8R171</accession>
<organism evidence="1 2">
    <name type="scientific">Coccidioides immitis RMSCC 3703</name>
    <dbReference type="NCBI Taxonomy" id="454286"/>
    <lineage>
        <taxon>Eukaryota</taxon>
        <taxon>Fungi</taxon>
        <taxon>Dikarya</taxon>
        <taxon>Ascomycota</taxon>
        <taxon>Pezizomycotina</taxon>
        <taxon>Eurotiomycetes</taxon>
        <taxon>Eurotiomycetidae</taxon>
        <taxon>Onygenales</taxon>
        <taxon>Onygenaceae</taxon>
        <taxon>Coccidioides</taxon>
    </lineage>
</organism>
<name>A0A0J8R171_COCIT</name>
<dbReference type="Proteomes" id="UP000054559">
    <property type="component" value="Unassembled WGS sequence"/>
</dbReference>
<protein>
    <submittedName>
        <fullName evidence="1">Uncharacterized protein</fullName>
    </submittedName>
</protein>
<gene>
    <name evidence="1" type="ORF">CISG_06665</name>
</gene>
<proteinExistence type="predicted"/>
<dbReference type="EMBL" id="DS268155">
    <property type="protein sequence ID" value="KMU77418.1"/>
    <property type="molecule type" value="Genomic_DNA"/>
</dbReference>
<sequence>MQTWFGQGYLRRKDRKVIRISTFTEEDLLSISWSQFGDCLLGQVSTPSILEIHVLHTTTNPSDSRENCPCDEMDVPRSMTLQGVAGRANNATGQATIPAY</sequence>